<dbReference type="Proteomes" id="UP000019335">
    <property type="component" value="Unassembled WGS sequence"/>
</dbReference>
<keyword evidence="2" id="KW-1185">Reference proteome</keyword>
<evidence type="ECO:0000313" key="1">
    <source>
        <dbReference type="EMBL" id="EWM19907.1"/>
    </source>
</evidence>
<accession>W7SZJ0</accession>
<organism evidence="1 2">
    <name type="scientific">Nannochloropsis gaditana</name>
    <dbReference type="NCBI Taxonomy" id="72520"/>
    <lineage>
        <taxon>Eukaryota</taxon>
        <taxon>Sar</taxon>
        <taxon>Stramenopiles</taxon>
        <taxon>Ochrophyta</taxon>
        <taxon>Eustigmatophyceae</taxon>
        <taxon>Eustigmatales</taxon>
        <taxon>Monodopsidaceae</taxon>
        <taxon>Nannochloropsis</taxon>
    </lineage>
</organism>
<name>W7SZJ0_9STRA</name>
<gene>
    <name evidence="1" type="ORF">Naga_103232g1</name>
</gene>
<sequence length="81" mass="9349">MTFCCKYHLLFMWDVWSSPFMTRSSFIGWEHEEFRIASVTTGGKLTFILKKKAVFGNKWIGPYSSCDTARNSRSPADTSRV</sequence>
<comment type="caution">
    <text evidence="1">The sequence shown here is derived from an EMBL/GenBank/DDBJ whole genome shotgun (WGS) entry which is preliminary data.</text>
</comment>
<reference evidence="1 2" key="1">
    <citation type="journal article" date="2014" name="Mol. Plant">
        <title>Chromosome Scale Genome Assembly and Transcriptome Profiling of Nannochloropsis gaditana in Nitrogen Depletion.</title>
        <authorList>
            <person name="Corteggiani Carpinelli E."/>
            <person name="Telatin A."/>
            <person name="Vitulo N."/>
            <person name="Forcato C."/>
            <person name="D'Angelo M."/>
            <person name="Schiavon R."/>
            <person name="Vezzi A."/>
            <person name="Giacometti G.M."/>
            <person name="Morosinotto T."/>
            <person name="Valle G."/>
        </authorList>
    </citation>
    <scope>NUCLEOTIDE SEQUENCE [LARGE SCALE GENOMIC DNA]</scope>
    <source>
        <strain evidence="1 2">B-31</strain>
    </source>
</reference>
<protein>
    <submittedName>
        <fullName evidence="1">Uncharacterized protein</fullName>
    </submittedName>
</protein>
<dbReference type="AlphaFoldDB" id="W7SZJ0"/>
<evidence type="ECO:0000313" key="2">
    <source>
        <dbReference type="Proteomes" id="UP000019335"/>
    </source>
</evidence>
<proteinExistence type="predicted"/>
<dbReference type="EMBL" id="AZIL01003805">
    <property type="protein sequence ID" value="EWM19907.1"/>
    <property type="molecule type" value="Genomic_DNA"/>
</dbReference>